<evidence type="ECO:0000313" key="5">
    <source>
        <dbReference type="EMBL" id="GAA3858507.1"/>
    </source>
</evidence>
<dbReference type="EMBL" id="BAAAZA010000005">
    <property type="protein sequence ID" value="GAA3858507.1"/>
    <property type="molecule type" value="Genomic_DNA"/>
</dbReference>
<evidence type="ECO:0000256" key="2">
    <source>
        <dbReference type="ARBA" id="ARBA00023002"/>
    </source>
</evidence>
<name>A0ABP7JZW2_9ACTN</name>
<dbReference type="InterPro" id="IPR020904">
    <property type="entry name" value="Sc_DH/Rdtase_CS"/>
</dbReference>
<dbReference type="PANTHER" id="PTHR43477">
    <property type="entry name" value="DIHYDROANTICAPSIN 7-DEHYDROGENASE"/>
    <property type="match status" value="1"/>
</dbReference>
<keyword evidence="6" id="KW-1185">Reference proteome</keyword>
<dbReference type="Proteomes" id="UP001501563">
    <property type="component" value="Unassembled WGS sequence"/>
</dbReference>
<sequence length="305" mass="31058">MDNSPEGTAGSLHGRTVVVTGGTRGIGAGIARAFLDAGAAVVVCARRPPETPLEGAEFAPLDVCDPAAVRDFFDALPRVDVLVNNAGGAPYRPLADAGPERHTRVLELNLVAPLTVSLAAYEHLRRTRGAVVMIGSVSGGRPSPGTAAYGAAKAGLESLARSMAVEWAPEVRVNTLVVGMVRTESSSLHYGGEDGVAAVARTVPLGRLAEPSDVGRAAVFLASDAAAYITGASLLVHGGGERPAFLDAATANRPGTSGTSAQRPPARGRPDSHDLTTSRSINKSGTNGTHGRGDTTCGVSPTAEQ</sequence>
<organism evidence="5 6">
    <name type="scientific">Streptomyces lannensis</name>
    <dbReference type="NCBI Taxonomy" id="766498"/>
    <lineage>
        <taxon>Bacteria</taxon>
        <taxon>Bacillati</taxon>
        <taxon>Actinomycetota</taxon>
        <taxon>Actinomycetes</taxon>
        <taxon>Kitasatosporales</taxon>
        <taxon>Streptomycetaceae</taxon>
        <taxon>Streptomyces</taxon>
    </lineage>
</organism>
<proteinExistence type="inferred from homology"/>
<dbReference type="CDD" id="cd05233">
    <property type="entry name" value="SDR_c"/>
    <property type="match status" value="1"/>
</dbReference>
<accession>A0ABP7JZW2</accession>
<evidence type="ECO:0000313" key="6">
    <source>
        <dbReference type="Proteomes" id="UP001501563"/>
    </source>
</evidence>
<comment type="similarity">
    <text evidence="1">Belongs to the short-chain dehydrogenases/reductases (SDR) family.</text>
</comment>
<dbReference type="PRINTS" id="PR00081">
    <property type="entry name" value="GDHRDH"/>
</dbReference>
<dbReference type="Gene3D" id="3.40.50.720">
    <property type="entry name" value="NAD(P)-binding Rossmann-like Domain"/>
    <property type="match status" value="1"/>
</dbReference>
<reference evidence="6" key="1">
    <citation type="journal article" date="2019" name="Int. J. Syst. Evol. Microbiol.">
        <title>The Global Catalogue of Microorganisms (GCM) 10K type strain sequencing project: providing services to taxonomists for standard genome sequencing and annotation.</title>
        <authorList>
            <consortium name="The Broad Institute Genomics Platform"/>
            <consortium name="The Broad Institute Genome Sequencing Center for Infectious Disease"/>
            <person name="Wu L."/>
            <person name="Ma J."/>
        </authorList>
    </citation>
    <scope>NUCLEOTIDE SEQUENCE [LARGE SCALE GENOMIC DNA]</scope>
    <source>
        <strain evidence="6">JCM 16578</strain>
    </source>
</reference>
<feature type="region of interest" description="Disordered" evidence="3">
    <location>
        <begin position="246"/>
        <end position="305"/>
    </location>
</feature>
<dbReference type="PRINTS" id="PR00080">
    <property type="entry name" value="SDRFAMILY"/>
</dbReference>
<dbReference type="InterPro" id="IPR036291">
    <property type="entry name" value="NAD(P)-bd_dom_sf"/>
</dbReference>
<comment type="caution">
    <text evidence="5">The sequence shown here is derived from an EMBL/GenBank/DDBJ whole genome shotgun (WGS) entry which is preliminary data.</text>
</comment>
<evidence type="ECO:0000259" key="4">
    <source>
        <dbReference type="SMART" id="SM00822"/>
    </source>
</evidence>
<dbReference type="InterPro" id="IPR057326">
    <property type="entry name" value="KR_dom"/>
</dbReference>
<dbReference type="PANTHER" id="PTHR43477:SF1">
    <property type="entry name" value="DIHYDROANTICAPSIN 7-DEHYDROGENASE"/>
    <property type="match status" value="1"/>
</dbReference>
<evidence type="ECO:0000256" key="3">
    <source>
        <dbReference type="SAM" id="MobiDB-lite"/>
    </source>
</evidence>
<keyword evidence="2" id="KW-0560">Oxidoreductase</keyword>
<dbReference type="Pfam" id="PF13561">
    <property type="entry name" value="adh_short_C2"/>
    <property type="match status" value="1"/>
</dbReference>
<feature type="compositionally biased region" description="Polar residues" evidence="3">
    <location>
        <begin position="277"/>
        <end position="289"/>
    </location>
</feature>
<dbReference type="InterPro" id="IPR051122">
    <property type="entry name" value="SDR_DHRS6-like"/>
</dbReference>
<feature type="domain" description="Ketoreductase" evidence="4">
    <location>
        <begin position="15"/>
        <end position="172"/>
    </location>
</feature>
<gene>
    <name evidence="5" type="ORF">GCM10022207_22480</name>
</gene>
<dbReference type="SUPFAM" id="SSF51735">
    <property type="entry name" value="NAD(P)-binding Rossmann-fold domains"/>
    <property type="match status" value="1"/>
</dbReference>
<dbReference type="PROSITE" id="PS00061">
    <property type="entry name" value="ADH_SHORT"/>
    <property type="match status" value="1"/>
</dbReference>
<dbReference type="NCBIfam" id="NF005893">
    <property type="entry name" value="PRK07856.1"/>
    <property type="match status" value="1"/>
</dbReference>
<dbReference type="InterPro" id="IPR002347">
    <property type="entry name" value="SDR_fam"/>
</dbReference>
<evidence type="ECO:0000256" key="1">
    <source>
        <dbReference type="ARBA" id="ARBA00006484"/>
    </source>
</evidence>
<feature type="compositionally biased region" description="Polar residues" evidence="3">
    <location>
        <begin position="253"/>
        <end position="262"/>
    </location>
</feature>
<dbReference type="SMART" id="SM00822">
    <property type="entry name" value="PKS_KR"/>
    <property type="match status" value="1"/>
</dbReference>
<protein>
    <recommendedName>
        <fullName evidence="4">Ketoreductase domain-containing protein</fullName>
    </recommendedName>
</protein>